<dbReference type="Gene3D" id="2.40.50.40">
    <property type="match status" value="1"/>
</dbReference>
<dbReference type="SMART" id="SM00298">
    <property type="entry name" value="CHROMO"/>
    <property type="match status" value="1"/>
</dbReference>
<comment type="caution">
    <text evidence="2">The sequence shown here is derived from an EMBL/GenBank/DDBJ whole genome shotgun (WGS) entry which is preliminary data.</text>
</comment>
<proteinExistence type="predicted"/>
<dbReference type="InterPro" id="IPR023780">
    <property type="entry name" value="Chromo_domain"/>
</dbReference>
<dbReference type="EMBL" id="RWJN01000721">
    <property type="protein sequence ID" value="TCD59846.1"/>
    <property type="molecule type" value="Genomic_DNA"/>
</dbReference>
<reference evidence="2 3" key="1">
    <citation type="submission" date="2018-11" db="EMBL/GenBank/DDBJ databases">
        <title>Genome assembly of Steccherinum ochraceum LE-BIN_3174, the white-rot fungus of the Steccherinaceae family (The Residual Polyporoid clade, Polyporales, Basidiomycota).</title>
        <authorList>
            <person name="Fedorova T.V."/>
            <person name="Glazunova O.A."/>
            <person name="Landesman E.O."/>
            <person name="Moiseenko K.V."/>
            <person name="Psurtseva N.V."/>
            <person name="Savinova O.S."/>
            <person name="Shakhova N.V."/>
            <person name="Tyazhelova T.V."/>
            <person name="Vasina D.V."/>
        </authorList>
    </citation>
    <scope>NUCLEOTIDE SEQUENCE [LARGE SCALE GENOMIC DNA]</scope>
    <source>
        <strain evidence="2 3">LE-BIN_3174</strain>
    </source>
</reference>
<evidence type="ECO:0000259" key="1">
    <source>
        <dbReference type="PROSITE" id="PS50013"/>
    </source>
</evidence>
<dbReference type="Pfam" id="PF00385">
    <property type="entry name" value="Chromo"/>
    <property type="match status" value="1"/>
</dbReference>
<gene>
    <name evidence="2" type="ORF">EIP91_011329</name>
</gene>
<dbReference type="AlphaFoldDB" id="A0A4R0R1X7"/>
<evidence type="ECO:0000313" key="3">
    <source>
        <dbReference type="Proteomes" id="UP000292702"/>
    </source>
</evidence>
<organism evidence="2 3">
    <name type="scientific">Steccherinum ochraceum</name>
    <dbReference type="NCBI Taxonomy" id="92696"/>
    <lineage>
        <taxon>Eukaryota</taxon>
        <taxon>Fungi</taxon>
        <taxon>Dikarya</taxon>
        <taxon>Basidiomycota</taxon>
        <taxon>Agaricomycotina</taxon>
        <taxon>Agaricomycetes</taxon>
        <taxon>Polyporales</taxon>
        <taxon>Steccherinaceae</taxon>
        <taxon>Steccherinum</taxon>
    </lineage>
</organism>
<accession>A0A4R0R1X7</accession>
<dbReference type="Proteomes" id="UP000292702">
    <property type="component" value="Unassembled WGS sequence"/>
</dbReference>
<dbReference type="OrthoDB" id="2630497at2759"/>
<name>A0A4R0R1X7_9APHY</name>
<evidence type="ECO:0000313" key="2">
    <source>
        <dbReference type="EMBL" id="TCD59846.1"/>
    </source>
</evidence>
<dbReference type="InterPro" id="IPR000953">
    <property type="entry name" value="Chromo/chromo_shadow_dom"/>
</dbReference>
<dbReference type="PROSITE" id="PS50013">
    <property type="entry name" value="CHROMO_2"/>
    <property type="match status" value="1"/>
</dbReference>
<keyword evidence="3" id="KW-1185">Reference proteome</keyword>
<sequence length="126" mass="14628">MPEETVELWEVEVILRAHLKEKKTNQPEVWEYYVSWAGYGDDYNEWRSQGKLESSCNDLLVSFWENVGGRDNSWKKGKMVFPSKEWVASQKESHASAWAGAEGYGEVTIWNKKDFKPSVLPSKDDH</sequence>
<dbReference type="InterPro" id="IPR016197">
    <property type="entry name" value="Chromo-like_dom_sf"/>
</dbReference>
<dbReference type="GO" id="GO:0006338">
    <property type="term" value="P:chromatin remodeling"/>
    <property type="evidence" value="ECO:0007669"/>
    <property type="project" value="UniProtKB-ARBA"/>
</dbReference>
<protein>
    <recommendedName>
        <fullName evidence="1">Chromo domain-containing protein</fullName>
    </recommendedName>
</protein>
<feature type="domain" description="Chromo" evidence="1">
    <location>
        <begin position="9"/>
        <end position="75"/>
    </location>
</feature>
<dbReference type="SUPFAM" id="SSF54160">
    <property type="entry name" value="Chromo domain-like"/>
    <property type="match status" value="1"/>
</dbReference>